<dbReference type="EMBL" id="HE681726">
    <property type="protein sequence ID" value="CCG25197.1"/>
    <property type="molecule type" value="Genomic_DNA"/>
</dbReference>
<feature type="region of interest" description="Disordered" evidence="9">
    <location>
        <begin position="62"/>
        <end position="145"/>
    </location>
</feature>
<dbReference type="Gene3D" id="3.30.160.60">
    <property type="entry name" value="Classic Zinc Finger"/>
    <property type="match status" value="2"/>
</dbReference>
<keyword evidence="12" id="KW-1185">Reference proteome</keyword>
<dbReference type="GO" id="GO:0000978">
    <property type="term" value="F:RNA polymerase II cis-regulatory region sequence-specific DNA binding"/>
    <property type="evidence" value="ECO:0007669"/>
    <property type="project" value="TreeGrafter"/>
</dbReference>
<dbReference type="PROSITE" id="PS50157">
    <property type="entry name" value="ZINC_FINGER_C2H2_2"/>
    <property type="match status" value="2"/>
</dbReference>
<dbReference type="SMR" id="H8XBK9"/>
<dbReference type="Proteomes" id="UP000005018">
    <property type="component" value="Chromosome 8"/>
</dbReference>
<dbReference type="Pfam" id="PF00096">
    <property type="entry name" value="zf-C2H2"/>
    <property type="match status" value="1"/>
</dbReference>
<evidence type="ECO:0000256" key="1">
    <source>
        <dbReference type="ARBA" id="ARBA00004123"/>
    </source>
</evidence>
<feature type="compositionally biased region" description="Polar residues" evidence="9">
    <location>
        <begin position="173"/>
        <end position="188"/>
    </location>
</feature>
<feature type="compositionally biased region" description="Low complexity" evidence="9">
    <location>
        <begin position="97"/>
        <end position="124"/>
    </location>
</feature>
<dbReference type="RefSeq" id="XP_003871322.1">
    <property type="nucleotide sequence ID" value="XM_003871273.1"/>
</dbReference>
<dbReference type="GO" id="GO:0000122">
    <property type="term" value="P:negative regulation of transcription by RNA polymerase II"/>
    <property type="evidence" value="ECO:0007669"/>
    <property type="project" value="UniProtKB-ARBA"/>
</dbReference>
<dbReference type="KEGG" id="cot:CORT_0H00800"/>
<feature type="compositionally biased region" description="Polar residues" evidence="9">
    <location>
        <begin position="11"/>
        <end position="30"/>
    </location>
</feature>
<dbReference type="PANTHER" id="PTHR14003:SF19">
    <property type="entry name" value="YY2 TRANSCRIPTION FACTOR"/>
    <property type="match status" value="1"/>
</dbReference>
<feature type="region of interest" description="Disordered" evidence="9">
    <location>
        <begin position="1"/>
        <end position="30"/>
    </location>
</feature>
<keyword evidence="4" id="KW-0677">Repeat</keyword>
<evidence type="ECO:0000313" key="12">
    <source>
        <dbReference type="Proteomes" id="UP000005018"/>
    </source>
</evidence>
<dbReference type="GO" id="GO:0008270">
    <property type="term" value="F:zinc ion binding"/>
    <property type="evidence" value="ECO:0007669"/>
    <property type="project" value="UniProtKB-KW"/>
</dbReference>
<proteinExistence type="predicted"/>
<gene>
    <name evidence="11" type="ORF">CORT_0H00800</name>
</gene>
<dbReference type="GO" id="GO:0000981">
    <property type="term" value="F:DNA-binding transcription factor activity, RNA polymerase II-specific"/>
    <property type="evidence" value="ECO:0007669"/>
    <property type="project" value="TreeGrafter"/>
</dbReference>
<feature type="domain" description="C2H2-type" evidence="10">
    <location>
        <begin position="281"/>
        <end position="310"/>
    </location>
</feature>
<evidence type="ECO:0000256" key="4">
    <source>
        <dbReference type="ARBA" id="ARBA00022737"/>
    </source>
</evidence>
<dbReference type="InterPro" id="IPR036236">
    <property type="entry name" value="Znf_C2H2_sf"/>
</dbReference>
<dbReference type="InterPro" id="IPR013087">
    <property type="entry name" value="Znf_C2H2_type"/>
</dbReference>
<evidence type="ECO:0000256" key="5">
    <source>
        <dbReference type="ARBA" id="ARBA00022771"/>
    </source>
</evidence>
<feature type="compositionally biased region" description="Low complexity" evidence="9">
    <location>
        <begin position="136"/>
        <end position="145"/>
    </location>
</feature>
<dbReference type="GO" id="GO:0005634">
    <property type="term" value="C:nucleus"/>
    <property type="evidence" value="ECO:0007669"/>
    <property type="project" value="UniProtKB-SubCell"/>
</dbReference>
<dbReference type="GO" id="GO:0005667">
    <property type="term" value="C:transcription regulator complex"/>
    <property type="evidence" value="ECO:0007669"/>
    <property type="project" value="TreeGrafter"/>
</dbReference>
<dbReference type="AlphaFoldDB" id="H8XBK9"/>
<keyword evidence="7" id="KW-0539">Nucleus</keyword>
<feature type="region of interest" description="Disordered" evidence="9">
    <location>
        <begin position="210"/>
        <end position="247"/>
    </location>
</feature>
<dbReference type="SUPFAM" id="SSF57667">
    <property type="entry name" value="beta-beta-alpha zinc fingers"/>
    <property type="match status" value="1"/>
</dbReference>
<keyword evidence="3" id="KW-0479">Metal-binding</keyword>
<feature type="region of interest" description="Disordered" evidence="9">
    <location>
        <begin position="172"/>
        <end position="196"/>
    </location>
</feature>
<keyword evidence="2" id="KW-0678">Repressor</keyword>
<protein>
    <submittedName>
        <fullName evidence="11">Nrg1 transcriptional repressor</fullName>
    </submittedName>
</protein>
<name>H8XBK9_CANO9</name>
<dbReference type="eggNOG" id="KOG1721">
    <property type="taxonomic scope" value="Eukaryota"/>
</dbReference>
<dbReference type="PANTHER" id="PTHR14003">
    <property type="entry name" value="TRANSCRIPTIONAL REPRESSOR PROTEIN YY"/>
    <property type="match status" value="1"/>
</dbReference>
<evidence type="ECO:0000313" key="11">
    <source>
        <dbReference type="EMBL" id="CCG25197.1"/>
    </source>
</evidence>
<dbReference type="GeneID" id="14542389"/>
<evidence type="ECO:0000256" key="8">
    <source>
        <dbReference type="PROSITE-ProRule" id="PRU00042"/>
    </source>
</evidence>
<keyword evidence="5 8" id="KW-0863">Zinc-finger</keyword>
<evidence type="ECO:0000256" key="3">
    <source>
        <dbReference type="ARBA" id="ARBA00022723"/>
    </source>
</evidence>
<feature type="domain" description="C2H2-type" evidence="10">
    <location>
        <begin position="253"/>
        <end position="280"/>
    </location>
</feature>
<sequence length="360" mass="39816">MMISEHGHFSIVSSNSIPKNTTTNSSKMLSTHSTAPYYDRAKPKITALPSFSELLTSIPLPTAFKPRSNSNVSATSVNTSNSGSYIGLSSVPAPPSQRQQQQQQQQQQLQVYRPSPYSYYSQPSIQHRLPTPPPNHQQQNTPKQQYQYQYQYQYQVIGSNRTAFIAPQPVVSHRSSNADPLTPVSASMETKVRSSSISDIPISPAIANSSAASPYTQHHQQQTSPSQTSTTASSSATSPVLVNHVTKDSRRKHVCKVCSRSFTTSGHLARHNRIHTGERKHKCPWPTCDARFARQDNCMQHYKTHTNGKNKRSRKYVSQVKYGGVSIAGVGVGSMPPMHSHVVPISQNPQIFPSVSHLTR</sequence>
<dbReference type="GO" id="GO:0000785">
    <property type="term" value="C:chromatin"/>
    <property type="evidence" value="ECO:0007669"/>
    <property type="project" value="TreeGrafter"/>
</dbReference>
<keyword evidence="6" id="KW-0862">Zinc</keyword>
<evidence type="ECO:0000256" key="7">
    <source>
        <dbReference type="ARBA" id="ARBA00023242"/>
    </source>
</evidence>
<feature type="compositionally biased region" description="Low complexity" evidence="9">
    <location>
        <begin position="68"/>
        <end position="84"/>
    </location>
</feature>
<reference evidence="11 12" key="1">
    <citation type="journal article" date="2012" name="PLoS ONE">
        <title>Sequence and analysis of the genome of the pathogenic yeast Candida orthopsilosis.</title>
        <authorList>
            <person name="Riccombeni A."/>
            <person name="Vidanes G."/>
            <person name="Proux-Wera E."/>
            <person name="Wolfe K.H."/>
            <person name="Butler G."/>
        </authorList>
    </citation>
    <scope>NUCLEOTIDE SEQUENCE [LARGE SCALE GENOMIC DNA]</scope>
    <source>
        <strain evidence="11 12">Co 90-125</strain>
    </source>
</reference>
<evidence type="ECO:0000256" key="6">
    <source>
        <dbReference type="ARBA" id="ARBA00022833"/>
    </source>
</evidence>
<dbReference type="FunFam" id="3.30.160.60:FF:001382">
    <property type="entry name" value="Transcriptional repressor"/>
    <property type="match status" value="1"/>
</dbReference>
<evidence type="ECO:0000259" key="10">
    <source>
        <dbReference type="PROSITE" id="PS50157"/>
    </source>
</evidence>
<accession>H8XBK9</accession>
<evidence type="ECO:0000256" key="2">
    <source>
        <dbReference type="ARBA" id="ARBA00022491"/>
    </source>
</evidence>
<comment type="subcellular location">
    <subcellularLocation>
        <location evidence="1">Nucleus</location>
    </subcellularLocation>
</comment>
<dbReference type="HOGENOM" id="CLU_069169_0_0_1"/>
<dbReference type="PROSITE" id="PS00028">
    <property type="entry name" value="ZINC_FINGER_C2H2_1"/>
    <property type="match status" value="2"/>
</dbReference>
<evidence type="ECO:0000256" key="9">
    <source>
        <dbReference type="SAM" id="MobiDB-lite"/>
    </source>
</evidence>
<dbReference type="GO" id="GO:0060258">
    <property type="term" value="P:negative regulation of filamentous growth"/>
    <property type="evidence" value="ECO:0007669"/>
    <property type="project" value="UniProtKB-ARBA"/>
</dbReference>
<feature type="compositionally biased region" description="Low complexity" evidence="9">
    <location>
        <begin position="210"/>
        <end position="239"/>
    </location>
</feature>
<dbReference type="SMART" id="SM00355">
    <property type="entry name" value="ZnF_C2H2"/>
    <property type="match status" value="2"/>
</dbReference>
<dbReference type="OrthoDB" id="6365676at2759"/>
<organism evidence="11 12">
    <name type="scientific">Candida orthopsilosis (strain 90-125)</name>
    <name type="common">Yeast</name>
    <dbReference type="NCBI Taxonomy" id="1136231"/>
    <lineage>
        <taxon>Eukaryota</taxon>
        <taxon>Fungi</taxon>
        <taxon>Dikarya</taxon>
        <taxon>Ascomycota</taxon>
        <taxon>Saccharomycotina</taxon>
        <taxon>Pichiomycetes</taxon>
        <taxon>Debaryomycetaceae</taxon>
        <taxon>Candida/Lodderomyces clade</taxon>
        <taxon>Candida</taxon>
    </lineage>
</organism>
<dbReference type="FunFam" id="3.30.160.60:FF:002160">
    <property type="entry name" value="Transcriptional regulator NRG1"/>
    <property type="match status" value="1"/>
</dbReference>